<evidence type="ECO:0000313" key="2">
    <source>
        <dbReference type="Proteomes" id="UP000224460"/>
    </source>
</evidence>
<dbReference type="Proteomes" id="UP000224460">
    <property type="component" value="Unassembled WGS sequence"/>
</dbReference>
<accession>A0AC61DGP2</accession>
<protein>
    <submittedName>
        <fullName evidence="1">16S rRNA pseudouridine(516) synthase</fullName>
    </submittedName>
</protein>
<sequence>MRLDRFLVHTGYGSRSEVQKLVKQGKVTVKGEVIKKSDTSINVLEDEVKVRGENVSYQEFYYYILYKPAGYITATEDLRQETVLDLLDPIDRNKGLCPVGRLDKDTEGLLILTNDGQLNHALLSPKKHVDKVYYAKLEGEVGREDIERFREGLTLEDGTKLQPAELEIIKTGAESEVHVTIREGKFHQVKRMALAVGKKVIYLKRIQMGRLSLPSDLEPGAYRPLTSEELEQLSK</sequence>
<dbReference type="EMBL" id="PEDL01000003">
    <property type="protein sequence ID" value="PHV71537.1"/>
    <property type="molecule type" value="Genomic_DNA"/>
</dbReference>
<proteinExistence type="predicted"/>
<reference evidence="1" key="1">
    <citation type="submission" date="2017-10" db="EMBL/GenBank/DDBJ databases">
        <title>Genome sequence of cellulolytic Lachnospiraceae bacterium XHS1971 isolated from hotspring sediment.</title>
        <authorList>
            <person name="Vasudevan G."/>
            <person name="Joshi A.J."/>
            <person name="Hivarkar S."/>
            <person name="Lanjekar V.B."/>
            <person name="Dhakephalkar P.K."/>
            <person name="Dagar S."/>
        </authorList>
    </citation>
    <scope>NUCLEOTIDE SEQUENCE</scope>
    <source>
        <strain evidence="1">XHS1971</strain>
    </source>
</reference>
<comment type="caution">
    <text evidence="1">The sequence shown here is derived from an EMBL/GenBank/DDBJ whole genome shotgun (WGS) entry which is preliminary data.</text>
</comment>
<name>A0AC61DGP2_9FIRM</name>
<gene>
    <name evidence="1" type="ORF">CS063_05315</name>
</gene>
<organism evidence="1 2">
    <name type="scientific">Sporanaerobium hydrogeniformans</name>
    <dbReference type="NCBI Taxonomy" id="3072179"/>
    <lineage>
        <taxon>Bacteria</taxon>
        <taxon>Bacillati</taxon>
        <taxon>Bacillota</taxon>
        <taxon>Clostridia</taxon>
        <taxon>Lachnospirales</taxon>
        <taxon>Lachnospiraceae</taxon>
        <taxon>Sporanaerobium</taxon>
    </lineage>
</organism>
<evidence type="ECO:0000313" key="1">
    <source>
        <dbReference type="EMBL" id="PHV71537.1"/>
    </source>
</evidence>
<keyword evidence="2" id="KW-1185">Reference proteome</keyword>